<accession>A0AAQ4EFX9</accession>
<keyword evidence="3" id="KW-1185">Reference proteome</keyword>
<comment type="caution">
    <text evidence="2">The sequence shown here is derived from an EMBL/GenBank/DDBJ whole genome shotgun (WGS) entry which is preliminary data.</text>
</comment>
<dbReference type="EMBL" id="JARKHS020016658">
    <property type="protein sequence ID" value="KAK8773574.1"/>
    <property type="molecule type" value="Genomic_DNA"/>
</dbReference>
<organism evidence="2 3">
    <name type="scientific">Amblyomma americanum</name>
    <name type="common">Lone star tick</name>
    <dbReference type="NCBI Taxonomy" id="6943"/>
    <lineage>
        <taxon>Eukaryota</taxon>
        <taxon>Metazoa</taxon>
        <taxon>Ecdysozoa</taxon>
        <taxon>Arthropoda</taxon>
        <taxon>Chelicerata</taxon>
        <taxon>Arachnida</taxon>
        <taxon>Acari</taxon>
        <taxon>Parasitiformes</taxon>
        <taxon>Ixodida</taxon>
        <taxon>Ixodoidea</taxon>
        <taxon>Ixodidae</taxon>
        <taxon>Amblyomminae</taxon>
        <taxon>Amblyomma</taxon>
    </lineage>
</organism>
<dbReference type="AlphaFoldDB" id="A0AAQ4EFX9"/>
<sequence length="86" mass="9773">MSVTNCSAPLALECRCRRDLARTERLELLLEHRGKTESGESGESLSSRERLPRRPGGTVEWFRVGFALPPWKEDLQSIPLIAYCDQ</sequence>
<evidence type="ECO:0000313" key="2">
    <source>
        <dbReference type="EMBL" id="KAK8773574.1"/>
    </source>
</evidence>
<evidence type="ECO:0000313" key="3">
    <source>
        <dbReference type="Proteomes" id="UP001321473"/>
    </source>
</evidence>
<name>A0AAQ4EFX9_AMBAM</name>
<proteinExistence type="predicted"/>
<reference evidence="2 3" key="1">
    <citation type="journal article" date="2023" name="Arcadia Sci">
        <title>De novo assembly of a long-read Amblyomma americanum tick genome.</title>
        <authorList>
            <person name="Chou S."/>
            <person name="Poskanzer K.E."/>
            <person name="Rollins M."/>
            <person name="Thuy-Boun P.S."/>
        </authorList>
    </citation>
    <scope>NUCLEOTIDE SEQUENCE [LARGE SCALE GENOMIC DNA]</scope>
    <source>
        <strain evidence="2">F_SG_1</strain>
        <tissue evidence="2">Salivary glands</tissue>
    </source>
</reference>
<gene>
    <name evidence="2" type="ORF">V5799_011894</name>
</gene>
<dbReference type="Proteomes" id="UP001321473">
    <property type="component" value="Unassembled WGS sequence"/>
</dbReference>
<protein>
    <submittedName>
        <fullName evidence="2">Uncharacterized protein</fullName>
    </submittedName>
</protein>
<feature type="region of interest" description="Disordered" evidence="1">
    <location>
        <begin position="32"/>
        <end position="54"/>
    </location>
</feature>
<evidence type="ECO:0000256" key="1">
    <source>
        <dbReference type="SAM" id="MobiDB-lite"/>
    </source>
</evidence>